<dbReference type="SMART" id="SM00072">
    <property type="entry name" value="GuKc"/>
    <property type="match status" value="1"/>
</dbReference>
<evidence type="ECO:0000256" key="2">
    <source>
        <dbReference type="ARBA" id="ARBA00005069"/>
    </source>
</evidence>
<keyword evidence="9" id="KW-1185">Reference proteome</keyword>
<dbReference type="Gene3D" id="3.40.50.300">
    <property type="entry name" value="P-loop containing nucleotide triphosphate hydrolases"/>
    <property type="match status" value="1"/>
</dbReference>
<evidence type="ECO:0000313" key="8">
    <source>
        <dbReference type="EMBL" id="MBI1621371.1"/>
    </source>
</evidence>
<feature type="binding site" evidence="6">
    <location>
        <begin position="13"/>
        <end position="20"/>
    </location>
    <ligand>
        <name>ATP</name>
        <dbReference type="ChEBI" id="CHEBI:30616"/>
    </ligand>
</feature>
<comment type="function">
    <text evidence="6">Catalyzes the phosphorylation of ribose 1,5-bisphosphate to 5-phospho-D-ribosyl alpha-1-diphosphate (PRPP).</text>
</comment>
<dbReference type="HAMAP" id="MF_00836">
    <property type="entry name" value="PhnN"/>
    <property type="match status" value="1"/>
</dbReference>
<evidence type="ECO:0000259" key="7">
    <source>
        <dbReference type="SMART" id="SM00072"/>
    </source>
</evidence>
<evidence type="ECO:0000256" key="4">
    <source>
        <dbReference type="ARBA" id="ARBA00022741"/>
    </source>
</evidence>
<keyword evidence="5 6" id="KW-0067">ATP-binding</keyword>
<evidence type="ECO:0000256" key="6">
    <source>
        <dbReference type="HAMAP-Rule" id="MF_00836"/>
    </source>
</evidence>
<dbReference type="Proteomes" id="UP000601789">
    <property type="component" value="Unassembled WGS sequence"/>
</dbReference>
<dbReference type="RefSeq" id="WP_198476754.1">
    <property type="nucleotide sequence ID" value="NZ_JADGMQ010000007.1"/>
</dbReference>
<evidence type="ECO:0000256" key="5">
    <source>
        <dbReference type="ARBA" id="ARBA00022840"/>
    </source>
</evidence>
<comment type="pathway">
    <text evidence="2 6">Metabolic intermediate biosynthesis; 5-phospho-alpha-D-ribose 1-diphosphate biosynthesis; 5-phospho-alpha-D-ribose 1-diphosphate from D-ribose 5-phosphate (route II): step 3/3.</text>
</comment>
<proteinExistence type="inferred from homology"/>
<dbReference type="InterPro" id="IPR008145">
    <property type="entry name" value="GK/Ca_channel_bsu"/>
</dbReference>
<organism evidence="8 9">
    <name type="scientific">Aquamicrobium zhengzhouense</name>
    <dbReference type="NCBI Taxonomy" id="2781738"/>
    <lineage>
        <taxon>Bacteria</taxon>
        <taxon>Pseudomonadati</taxon>
        <taxon>Pseudomonadota</taxon>
        <taxon>Alphaproteobacteria</taxon>
        <taxon>Hyphomicrobiales</taxon>
        <taxon>Phyllobacteriaceae</taxon>
        <taxon>Aquamicrobium</taxon>
    </lineage>
</organism>
<sequence length="192" mass="20767">MKIGPGLFVPVVGPSGAGKDSVMNYARGAIATDHQVVFARRVITRPVSPDDEDHDTLSEDEFFALEDRGAFALSWTSHGLHYGIPNAINDVIRDGGTVIANISRGSIDEATQRYANVVPILITVPRDILAQRLAARGRESASQIEARLSRSANIGAIVPECRMIENSGTIEQAGEEFVQIIKEAARISRFAL</sequence>
<comment type="similarity">
    <text evidence="6">Belongs to the ribose 1,5-bisphosphokinase family.</text>
</comment>
<dbReference type="InterPro" id="IPR012699">
    <property type="entry name" value="PhnN"/>
</dbReference>
<accession>A0ABS0SF83</accession>
<comment type="catalytic activity">
    <reaction evidence="1 6">
        <text>alpha-D-ribose 1,5-bisphosphate + ATP = 5-phospho-alpha-D-ribose 1-diphosphate + ADP</text>
        <dbReference type="Rhea" id="RHEA:20109"/>
        <dbReference type="ChEBI" id="CHEBI:30616"/>
        <dbReference type="ChEBI" id="CHEBI:58017"/>
        <dbReference type="ChEBI" id="CHEBI:68688"/>
        <dbReference type="ChEBI" id="CHEBI:456216"/>
        <dbReference type="EC" id="2.7.4.23"/>
    </reaction>
</comment>
<name>A0ABS0SF83_9HYPH</name>
<keyword evidence="3 6" id="KW-0808">Transferase</keyword>
<evidence type="ECO:0000256" key="1">
    <source>
        <dbReference type="ARBA" id="ARBA00000373"/>
    </source>
</evidence>
<keyword evidence="4 6" id="KW-0547">Nucleotide-binding</keyword>
<evidence type="ECO:0000313" key="9">
    <source>
        <dbReference type="Proteomes" id="UP000601789"/>
    </source>
</evidence>
<dbReference type="EMBL" id="JADGMQ010000007">
    <property type="protein sequence ID" value="MBI1621371.1"/>
    <property type="molecule type" value="Genomic_DNA"/>
</dbReference>
<dbReference type="EC" id="2.7.4.23" evidence="6"/>
<reference evidence="8 9" key="1">
    <citation type="submission" date="2020-10" db="EMBL/GenBank/DDBJ databases">
        <title>Aquamicrobium zhengzhouensis sp. nov., a exopolysaccharide producing bacterium isolated from farmland soil.</title>
        <authorList>
            <person name="Wang X."/>
        </authorList>
    </citation>
    <scope>NUCLEOTIDE SEQUENCE [LARGE SCALE GENOMIC DNA]</scope>
    <source>
        <strain evidence="9">cd-1</strain>
    </source>
</reference>
<feature type="domain" description="Guanylate kinase/L-type calcium channel beta subunit" evidence="7">
    <location>
        <begin position="5"/>
        <end position="185"/>
    </location>
</feature>
<dbReference type="SUPFAM" id="SSF52540">
    <property type="entry name" value="P-loop containing nucleoside triphosphate hydrolases"/>
    <property type="match status" value="1"/>
</dbReference>
<comment type="caution">
    <text evidence="8">The sequence shown here is derived from an EMBL/GenBank/DDBJ whole genome shotgun (WGS) entry which is preliminary data.</text>
</comment>
<evidence type="ECO:0000256" key="3">
    <source>
        <dbReference type="ARBA" id="ARBA00022679"/>
    </source>
</evidence>
<gene>
    <name evidence="6 8" type="primary">phnN</name>
    <name evidence="8" type="ORF">IOD40_11920</name>
</gene>
<protein>
    <recommendedName>
        <fullName evidence="6">Ribose 1,5-bisphosphate phosphokinase PhnN</fullName>
        <ecNumber evidence="6">2.7.4.23</ecNumber>
    </recommendedName>
    <alternativeName>
        <fullName evidence="6">Ribose 1,5-bisphosphokinase</fullName>
    </alternativeName>
</protein>
<dbReference type="InterPro" id="IPR027417">
    <property type="entry name" value="P-loop_NTPase"/>
</dbReference>
<dbReference type="NCBIfam" id="TIGR02322">
    <property type="entry name" value="phosphon_PhnN"/>
    <property type="match status" value="1"/>
</dbReference>